<protein>
    <recommendedName>
        <fullName evidence="3">Antitoxin</fullName>
    </recommendedName>
</protein>
<dbReference type="EMBL" id="LN852800">
    <property type="protein sequence ID" value="CRY93934.1"/>
    <property type="molecule type" value="Genomic_DNA"/>
</dbReference>
<dbReference type="InterPro" id="IPR006442">
    <property type="entry name" value="Antitoxin_Phd/YefM"/>
</dbReference>
<name>A0A0H5PXN4_9ZZZZ</name>
<reference evidence="2" key="2">
    <citation type="submission" date="2015-07" db="EMBL/GenBank/DDBJ databases">
        <title>Plasmids, circular viruses and viroids from rat gut.</title>
        <authorList>
            <person name="Jorgensen T.J."/>
            <person name="Hansen M.A."/>
            <person name="Xu Z."/>
            <person name="Tabak M.A."/>
            <person name="Sorensen S.J."/>
            <person name="Hansen L.H."/>
        </authorList>
    </citation>
    <scope>NUCLEOTIDE SEQUENCE</scope>
    <source>
        <plasmid evidence="2">pRGRH0110</plasmid>
    </source>
</reference>
<evidence type="ECO:0008006" key="3">
    <source>
        <dbReference type="Google" id="ProtNLM"/>
    </source>
</evidence>
<sequence>MYAIMYIRRIDTMLNINITHFRKNIFDLLEQTIRFNEPINVTTKNGNAVVLSEEDYNGLMETLHISSVPGMKEKIVDGLKTPLSECIPESEVEW</sequence>
<comment type="similarity">
    <text evidence="1">Belongs to the phD/YefM antitoxin family.</text>
</comment>
<accession>A0A0H5PXN4</accession>
<dbReference type="Pfam" id="PF02604">
    <property type="entry name" value="PhdYeFM_antitox"/>
    <property type="match status" value="1"/>
</dbReference>
<organism evidence="2">
    <name type="scientific">uncultured prokaryote</name>
    <dbReference type="NCBI Taxonomy" id="198431"/>
    <lineage>
        <taxon>unclassified sequences</taxon>
        <taxon>environmental samples</taxon>
    </lineage>
</organism>
<dbReference type="Gene3D" id="3.40.1620.10">
    <property type="entry name" value="YefM-like domain"/>
    <property type="match status" value="1"/>
</dbReference>
<geneLocation type="plasmid" evidence="2">
    <name>pRGRH0110</name>
</geneLocation>
<evidence type="ECO:0000256" key="1">
    <source>
        <dbReference type="ARBA" id="ARBA00009981"/>
    </source>
</evidence>
<reference evidence="2" key="1">
    <citation type="submission" date="2015-06" db="EMBL/GenBank/DDBJ databases">
        <authorList>
            <person name="Joergensen T."/>
        </authorList>
    </citation>
    <scope>NUCLEOTIDE SEQUENCE</scope>
    <source>
        <plasmid evidence="2">pRGRH0110</plasmid>
    </source>
</reference>
<proteinExistence type="inferred from homology"/>
<keyword evidence="2" id="KW-0614">Plasmid</keyword>
<dbReference type="SUPFAM" id="SSF143120">
    <property type="entry name" value="YefM-like"/>
    <property type="match status" value="1"/>
</dbReference>
<dbReference type="AlphaFoldDB" id="A0A0H5PXN4"/>
<dbReference type="InterPro" id="IPR036165">
    <property type="entry name" value="YefM-like_sf"/>
</dbReference>
<evidence type="ECO:0000313" key="2">
    <source>
        <dbReference type="EMBL" id="CRY93934.1"/>
    </source>
</evidence>